<evidence type="ECO:0000313" key="1">
    <source>
        <dbReference type="EMBL" id="KRN02461.1"/>
    </source>
</evidence>
<dbReference type="InterPro" id="IPR011004">
    <property type="entry name" value="Trimer_LpxA-like_sf"/>
</dbReference>
<dbReference type="SUPFAM" id="SSF51161">
    <property type="entry name" value="Trimeric LpxA-like enzymes"/>
    <property type="match status" value="1"/>
</dbReference>
<dbReference type="CDD" id="cd03349">
    <property type="entry name" value="LbH_XAT"/>
    <property type="match status" value="1"/>
</dbReference>
<organism evidence="1 2">
    <name type="scientific">Levilactobacillus senmaizukei DSM 21775 = NBRC 103853</name>
    <dbReference type="NCBI Taxonomy" id="1423803"/>
    <lineage>
        <taxon>Bacteria</taxon>
        <taxon>Bacillati</taxon>
        <taxon>Bacillota</taxon>
        <taxon>Bacilli</taxon>
        <taxon>Lactobacillales</taxon>
        <taxon>Lactobacillaceae</taxon>
        <taxon>Levilactobacillus</taxon>
    </lineage>
</organism>
<gene>
    <name evidence="1" type="ORF">FD13_GL001914</name>
</gene>
<dbReference type="AlphaFoldDB" id="A0A0R2DQZ9"/>
<name>A0A0R2DQZ9_9LACO</name>
<accession>A0A0R2DQZ9</accession>
<sequence length="287" mass="32050">MSTIINGVTFFQDGLNPKPVVQNHVFPYTDIAEKVFKEHHIYLIARGHQTSRYPGRYQQVRVSNTFRTEPYTMFLSGHHFFSMGAFSLAASNLPLDTIVGRYSSIASSVHRFPLSHPTKRYTTSMLTYDRSTLAFQQYLQDSGNTVDYKPNTEPNGGPLVIGNDVWIGAEARFVPKPLTIGDGAIVAGGALVTKDVPPYAIVGGSPAKILKYRFPEPIIERLMALKWWQYGYGDLAVAPDDDIETFLDKVEQQVADGDLQPFTPPVTTLDDFVEMAERHDSIEDGQD</sequence>
<dbReference type="STRING" id="1423803.FD13_GL001914"/>
<dbReference type="EMBL" id="AYZH01000007">
    <property type="protein sequence ID" value="KRN02461.1"/>
    <property type="molecule type" value="Genomic_DNA"/>
</dbReference>
<dbReference type="InterPro" id="IPR050179">
    <property type="entry name" value="Trans_hexapeptide_repeat"/>
</dbReference>
<protein>
    <recommendedName>
        <fullName evidence="3">Acetyltransferase</fullName>
    </recommendedName>
</protein>
<proteinExistence type="predicted"/>
<keyword evidence="2" id="KW-1185">Reference proteome</keyword>
<evidence type="ECO:0008006" key="3">
    <source>
        <dbReference type="Google" id="ProtNLM"/>
    </source>
</evidence>
<dbReference type="RefSeq" id="WP_201782279.1">
    <property type="nucleotide sequence ID" value="NZ_AYZH01000007.1"/>
</dbReference>
<dbReference type="PATRIC" id="fig|1423803.3.peg.1972"/>
<dbReference type="Proteomes" id="UP000051589">
    <property type="component" value="Unassembled WGS sequence"/>
</dbReference>
<reference evidence="1 2" key="1">
    <citation type="journal article" date="2015" name="Genome Announc.">
        <title>Expanding the biotechnology potential of lactobacilli through comparative genomics of 213 strains and associated genera.</title>
        <authorList>
            <person name="Sun Z."/>
            <person name="Harris H.M."/>
            <person name="McCann A."/>
            <person name="Guo C."/>
            <person name="Argimon S."/>
            <person name="Zhang W."/>
            <person name="Yang X."/>
            <person name="Jeffery I.B."/>
            <person name="Cooney J.C."/>
            <person name="Kagawa T.F."/>
            <person name="Liu W."/>
            <person name="Song Y."/>
            <person name="Salvetti E."/>
            <person name="Wrobel A."/>
            <person name="Rasinkangas P."/>
            <person name="Parkhill J."/>
            <person name="Rea M.C."/>
            <person name="O'Sullivan O."/>
            <person name="Ritari J."/>
            <person name="Douillard F.P."/>
            <person name="Paul Ross R."/>
            <person name="Yang R."/>
            <person name="Briner A.E."/>
            <person name="Felis G.E."/>
            <person name="de Vos W.M."/>
            <person name="Barrangou R."/>
            <person name="Klaenhammer T.R."/>
            <person name="Caufield P.W."/>
            <person name="Cui Y."/>
            <person name="Zhang H."/>
            <person name="O'Toole P.W."/>
        </authorList>
    </citation>
    <scope>NUCLEOTIDE SEQUENCE [LARGE SCALE GENOMIC DNA]</scope>
    <source>
        <strain evidence="1 2">DSM 21775</strain>
    </source>
</reference>
<dbReference type="PANTHER" id="PTHR43300:SF11">
    <property type="entry name" value="ACETYLTRANSFERASE RV3034C-RELATED"/>
    <property type="match status" value="1"/>
</dbReference>
<evidence type="ECO:0000313" key="2">
    <source>
        <dbReference type="Proteomes" id="UP000051589"/>
    </source>
</evidence>
<comment type="caution">
    <text evidence="1">The sequence shown here is derived from an EMBL/GenBank/DDBJ whole genome shotgun (WGS) entry which is preliminary data.</text>
</comment>
<dbReference type="Gene3D" id="2.160.10.10">
    <property type="entry name" value="Hexapeptide repeat proteins"/>
    <property type="match status" value="1"/>
</dbReference>
<dbReference type="PANTHER" id="PTHR43300">
    <property type="entry name" value="ACETYLTRANSFERASE"/>
    <property type="match status" value="1"/>
</dbReference>